<dbReference type="InterPro" id="IPR013325">
    <property type="entry name" value="RNA_pol_sigma_r2"/>
</dbReference>
<feature type="region of interest" description="Disordered" evidence="5">
    <location>
        <begin position="320"/>
        <end position="439"/>
    </location>
</feature>
<protein>
    <recommendedName>
        <fullName evidence="7">Putative zinc-finger domain-containing protein</fullName>
    </recommendedName>
</protein>
<evidence type="ECO:0000256" key="4">
    <source>
        <dbReference type="ARBA" id="ARBA00023163"/>
    </source>
</evidence>
<proteinExistence type="predicted"/>
<dbReference type="Pfam" id="PF13490">
    <property type="entry name" value="zf-HC2"/>
    <property type="match status" value="1"/>
</dbReference>
<dbReference type="Gene3D" id="1.10.1740.10">
    <property type="match status" value="1"/>
</dbReference>
<reference evidence="8 9" key="1">
    <citation type="journal article" date="2019" name="Int. J. Syst. Evol. Microbiol.">
        <title>The Global Catalogue of Microorganisms (GCM) 10K type strain sequencing project: providing services to taxonomists for standard genome sequencing and annotation.</title>
        <authorList>
            <consortium name="The Broad Institute Genomics Platform"/>
            <consortium name="The Broad Institute Genome Sequencing Center for Infectious Disease"/>
            <person name="Wu L."/>
            <person name="Ma J."/>
        </authorList>
    </citation>
    <scope>NUCLEOTIDE SEQUENCE [LARGE SCALE GENOMIC DNA]</scope>
    <source>
        <strain evidence="8 9">JCM 6242</strain>
    </source>
</reference>
<keyword evidence="6" id="KW-0812">Transmembrane</keyword>
<evidence type="ECO:0000313" key="8">
    <source>
        <dbReference type="EMBL" id="GAA2851071.1"/>
    </source>
</evidence>
<evidence type="ECO:0000259" key="7">
    <source>
        <dbReference type="Pfam" id="PF13490"/>
    </source>
</evidence>
<accession>A0ABN3VQR6</accession>
<dbReference type="SUPFAM" id="SSF88946">
    <property type="entry name" value="Sigma2 domain of RNA polymerase sigma factors"/>
    <property type="match status" value="1"/>
</dbReference>
<keyword evidence="1" id="KW-0805">Transcription regulation</keyword>
<dbReference type="InterPro" id="IPR041916">
    <property type="entry name" value="Anti_sigma_zinc_sf"/>
</dbReference>
<keyword evidence="3" id="KW-0238">DNA-binding</keyword>
<keyword evidence="2" id="KW-0731">Sigma factor</keyword>
<feature type="domain" description="Putative zinc-finger" evidence="7">
    <location>
        <begin position="196"/>
        <end position="230"/>
    </location>
</feature>
<evidence type="ECO:0000256" key="1">
    <source>
        <dbReference type="ARBA" id="ARBA00023015"/>
    </source>
</evidence>
<feature type="compositionally biased region" description="Low complexity" evidence="5">
    <location>
        <begin position="366"/>
        <end position="389"/>
    </location>
</feature>
<feature type="region of interest" description="Disordered" evidence="5">
    <location>
        <begin position="804"/>
        <end position="823"/>
    </location>
</feature>
<gene>
    <name evidence="8" type="ORF">GCM10010517_08630</name>
</gene>
<organism evidence="8 9">
    <name type="scientific">Streptosporangium fragile</name>
    <dbReference type="NCBI Taxonomy" id="46186"/>
    <lineage>
        <taxon>Bacteria</taxon>
        <taxon>Bacillati</taxon>
        <taxon>Actinomycetota</taxon>
        <taxon>Actinomycetes</taxon>
        <taxon>Streptosporangiales</taxon>
        <taxon>Streptosporangiaceae</taxon>
        <taxon>Streptosporangium</taxon>
    </lineage>
</organism>
<dbReference type="Gene3D" id="1.10.10.1320">
    <property type="entry name" value="Anti-sigma factor, zinc-finger domain"/>
    <property type="match status" value="1"/>
</dbReference>
<feature type="compositionally biased region" description="Basic and acidic residues" evidence="5">
    <location>
        <begin position="609"/>
        <end position="632"/>
    </location>
</feature>
<evidence type="ECO:0000256" key="2">
    <source>
        <dbReference type="ARBA" id="ARBA00023082"/>
    </source>
</evidence>
<sequence>MSVKASQGDAELLAATRSGDAAAYRWLHLRHVSAARALARWLVPGEAEASRVVEETFVRVHHVITRGHGPEQAFRPYLLTALRRAVRDRADRADLPDLPGRPEAGEVELFDPGVPFVDPALAGLERSPVARAFLALPERWQLVLWHVDVEEGGPADAAPLLGLTADGTAALAHRAREGMRQACLRAHLAEAPPPECRPSLAKLGPYVRGDLAREQSRAVDEHLDGCSGCRQVSTELANVTRSLRAVVGPLVAGPAFAAYLAALRGAGATTGGGRIARWRRASRPVRRAVAAGAATTAVIVSAALVLASAGEPAPPPLVAPEPIVVAPAPEPPDPVGPGGDTGAQKRPGALPVPSRDGDPGGGPGSGPADPAGTPDAADSGPAPGEGADAVRGAGPGPSSAGPGSSGADPGSPGADPGPSETEADRVPQGSSGQVPPGGAEAAPRLVARIDALGALVRSEAGIVAVRVRNAGRVKSGEVVADVTLPRGVTPLVGTGRGRAAPGGVAPVGTVDGWSCRARDRGARCVRGPLEPGRATVVFLRVLVSAAAAAGAAPSVRVSAAGTRVTAGSRGGVRAHGAPARFATDGRVAVSAIGNTLLSCAPARPGCERARARKGGGRDNDRWEMRLLDRDGDPSTSSSSAARLRVPASSKVVWAGLYWSASAPPGGRIRFRAPGEKRYRQVKASRVTERRLPAGRAYQAFADVTRLLGKVRGTYWVADPALRPGVSRHAGWSLVVITADPRRPYSRTVVVDTAAVLDRDRRSLRVPLDGLDSAGAPARLTLVTWEGDAGVWGDRVALGGRPLRPVGGDRDPGNPFDGSAAGSVDTRMTFGTDVDRFRAPLGRDPVLRLSTRRDVLLFGAAVVSVPAPVR</sequence>
<feature type="transmembrane region" description="Helical" evidence="6">
    <location>
        <begin position="246"/>
        <end position="267"/>
    </location>
</feature>
<keyword evidence="4" id="KW-0804">Transcription</keyword>
<name>A0ABN3VQR6_9ACTN</name>
<evidence type="ECO:0000256" key="3">
    <source>
        <dbReference type="ARBA" id="ARBA00023125"/>
    </source>
</evidence>
<dbReference type="RefSeq" id="WP_344968028.1">
    <property type="nucleotide sequence ID" value="NZ_BAAAVI010000004.1"/>
</dbReference>
<dbReference type="PANTHER" id="PTHR43133">
    <property type="entry name" value="RNA POLYMERASE ECF-TYPE SIGMA FACTO"/>
    <property type="match status" value="1"/>
</dbReference>
<dbReference type="InterPro" id="IPR027383">
    <property type="entry name" value="Znf_put"/>
</dbReference>
<dbReference type="Proteomes" id="UP001500831">
    <property type="component" value="Unassembled WGS sequence"/>
</dbReference>
<keyword evidence="9" id="KW-1185">Reference proteome</keyword>
<feature type="region of interest" description="Disordered" evidence="5">
    <location>
        <begin position="609"/>
        <end position="641"/>
    </location>
</feature>
<keyword evidence="6" id="KW-1133">Transmembrane helix</keyword>
<feature type="compositionally biased region" description="Low complexity" evidence="5">
    <location>
        <begin position="396"/>
        <end position="419"/>
    </location>
</feature>
<feature type="transmembrane region" description="Helical" evidence="6">
    <location>
        <begin position="288"/>
        <end position="309"/>
    </location>
</feature>
<dbReference type="InterPro" id="IPR039425">
    <property type="entry name" value="RNA_pol_sigma-70-like"/>
</dbReference>
<evidence type="ECO:0000256" key="6">
    <source>
        <dbReference type="SAM" id="Phobius"/>
    </source>
</evidence>
<comment type="caution">
    <text evidence="8">The sequence shown here is derived from an EMBL/GenBank/DDBJ whole genome shotgun (WGS) entry which is preliminary data.</text>
</comment>
<evidence type="ECO:0000256" key="5">
    <source>
        <dbReference type="SAM" id="MobiDB-lite"/>
    </source>
</evidence>
<feature type="compositionally biased region" description="Low complexity" evidence="5">
    <location>
        <begin position="426"/>
        <end position="438"/>
    </location>
</feature>
<evidence type="ECO:0000313" key="9">
    <source>
        <dbReference type="Proteomes" id="UP001500831"/>
    </source>
</evidence>
<dbReference type="PANTHER" id="PTHR43133:SF8">
    <property type="entry name" value="RNA POLYMERASE SIGMA FACTOR HI_1459-RELATED"/>
    <property type="match status" value="1"/>
</dbReference>
<dbReference type="EMBL" id="BAAAVI010000004">
    <property type="protein sequence ID" value="GAA2851071.1"/>
    <property type="molecule type" value="Genomic_DNA"/>
</dbReference>
<keyword evidence="6" id="KW-0472">Membrane</keyword>